<dbReference type="AlphaFoldDB" id="A0A4S2MW01"/>
<accession>A0A4S2MW01</accession>
<dbReference type="EMBL" id="ML220123">
    <property type="protein sequence ID" value="TGZ80771.1"/>
    <property type="molecule type" value="Genomic_DNA"/>
</dbReference>
<proteinExistence type="predicted"/>
<evidence type="ECO:0000313" key="2">
    <source>
        <dbReference type="EMBL" id="TGZ80771.1"/>
    </source>
</evidence>
<dbReference type="Proteomes" id="UP000298138">
    <property type="component" value="Unassembled WGS sequence"/>
</dbReference>
<reference evidence="2 3" key="1">
    <citation type="submission" date="2019-04" db="EMBL/GenBank/DDBJ databases">
        <title>Comparative genomics and transcriptomics to analyze fruiting body development in filamentous ascomycetes.</title>
        <authorList>
            <consortium name="DOE Joint Genome Institute"/>
            <person name="Lutkenhaus R."/>
            <person name="Traeger S."/>
            <person name="Breuer J."/>
            <person name="Kuo A."/>
            <person name="Lipzen A."/>
            <person name="Pangilinan J."/>
            <person name="Dilworth D."/>
            <person name="Sandor L."/>
            <person name="Poggeler S."/>
            <person name="Barry K."/>
            <person name="Grigoriev I.V."/>
            <person name="Nowrousian M."/>
        </authorList>
    </citation>
    <scope>NUCLEOTIDE SEQUENCE [LARGE SCALE GENOMIC DNA]</scope>
    <source>
        <strain evidence="2 3">CBS 389.68</strain>
    </source>
</reference>
<sequence>MNKNIQQSPPEVIMVPDPQPVPVATDSKGIKKLTRIERNRPPNVTAGRKLGGIRRTGNPSLKPCNCTGLKGRIELVKSELVQRLEEICSVQQRGQQQAEVQIKALQQEVTGLMQTTHQMGTMINRQKQLLLQAQAPAPNQNKTPSPEPGTAAARTAPTDTGELDQMEIDSGHRGNLYNSRFATLEPEAEPEEQKAHYAPQPAQAKTRQGKHRVCENSTSKCVFRNSDNVRVKRITIDELAKTQTKWIWYLTVHLWKQAVQN</sequence>
<gene>
    <name evidence="2" type="ORF">EX30DRAFT_378733</name>
</gene>
<feature type="region of interest" description="Disordered" evidence="1">
    <location>
        <begin position="135"/>
        <end position="211"/>
    </location>
</feature>
<name>A0A4S2MW01_9PEZI</name>
<organism evidence="2 3">
    <name type="scientific">Ascodesmis nigricans</name>
    <dbReference type="NCBI Taxonomy" id="341454"/>
    <lineage>
        <taxon>Eukaryota</taxon>
        <taxon>Fungi</taxon>
        <taxon>Dikarya</taxon>
        <taxon>Ascomycota</taxon>
        <taxon>Pezizomycotina</taxon>
        <taxon>Pezizomycetes</taxon>
        <taxon>Pezizales</taxon>
        <taxon>Ascodesmidaceae</taxon>
        <taxon>Ascodesmis</taxon>
    </lineage>
</organism>
<keyword evidence="3" id="KW-1185">Reference proteome</keyword>
<evidence type="ECO:0000313" key="3">
    <source>
        <dbReference type="Proteomes" id="UP000298138"/>
    </source>
</evidence>
<evidence type="ECO:0000256" key="1">
    <source>
        <dbReference type="SAM" id="MobiDB-lite"/>
    </source>
</evidence>
<dbReference type="InParanoid" id="A0A4S2MW01"/>
<protein>
    <submittedName>
        <fullName evidence="2">Uncharacterized protein</fullName>
    </submittedName>
</protein>